<dbReference type="GO" id="GO:0006400">
    <property type="term" value="P:tRNA modification"/>
    <property type="evidence" value="ECO:0007669"/>
    <property type="project" value="InterPro"/>
</dbReference>
<organism evidence="1 2">
    <name type="scientific">Blastopirellula marina DSM 3645</name>
    <dbReference type="NCBI Taxonomy" id="314230"/>
    <lineage>
        <taxon>Bacteria</taxon>
        <taxon>Pseudomonadati</taxon>
        <taxon>Planctomycetota</taxon>
        <taxon>Planctomycetia</taxon>
        <taxon>Pirellulales</taxon>
        <taxon>Pirellulaceae</taxon>
        <taxon>Blastopirellula</taxon>
    </lineage>
</organism>
<sequence>MNCPVLHLQSTSSERWLTQVTENLDLLLIDHAHCEKKAAGVAMNMIFAYVENEDLCRAMTEIVNEELEHFHLVLELLHERGVRFCRIKPSKYGEQLHALVRKSEPERAVDRLLVAGLIEARSCERFGILRERLEDQRLANFYDQLFESEARHHSAYVRLAKQYADDATVMRRLEELAAMEAEIIAVGDENPRMHS</sequence>
<dbReference type="CDD" id="cd07910">
    <property type="entry name" value="MiaE"/>
    <property type="match status" value="1"/>
</dbReference>
<dbReference type="STRING" id="314230.DSM3645_20392"/>
<accession>A3ZQN0</accession>
<dbReference type="GO" id="GO:0045301">
    <property type="term" value="F:tRNA 2-(methylsulfanyl)-N(6)-isopentenyladenosine(37) hydroxylase activity"/>
    <property type="evidence" value="ECO:0007669"/>
    <property type="project" value="InterPro"/>
</dbReference>
<dbReference type="InterPro" id="IPR012347">
    <property type="entry name" value="Ferritin-like"/>
</dbReference>
<evidence type="ECO:0000313" key="1">
    <source>
        <dbReference type="EMBL" id="EAQ80968.1"/>
    </source>
</evidence>
<dbReference type="Gene3D" id="1.20.1260.10">
    <property type="match status" value="1"/>
</dbReference>
<dbReference type="InterPro" id="IPR010386">
    <property type="entry name" value="tRNA-Hydrxlase_MiaE"/>
</dbReference>
<dbReference type="InterPro" id="IPR009078">
    <property type="entry name" value="Ferritin-like_SF"/>
</dbReference>
<name>A3ZQN0_9BACT</name>
<dbReference type="EMBL" id="AANZ01000006">
    <property type="protein sequence ID" value="EAQ80968.1"/>
    <property type="molecule type" value="Genomic_DNA"/>
</dbReference>
<gene>
    <name evidence="1" type="ORF">DSM3645_20392</name>
</gene>
<dbReference type="eggNOG" id="COG4445">
    <property type="taxonomic scope" value="Bacteria"/>
</dbReference>
<evidence type="ECO:0000313" key="2">
    <source>
        <dbReference type="Proteomes" id="UP000004358"/>
    </source>
</evidence>
<dbReference type="Pfam" id="PF06175">
    <property type="entry name" value="MiaE"/>
    <property type="match status" value="1"/>
</dbReference>
<reference evidence="1 2" key="1">
    <citation type="submission" date="2006-02" db="EMBL/GenBank/DDBJ databases">
        <authorList>
            <person name="Amann R."/>
            <person name="Ferriera S."/>
            <person name="Johnson J."/>
            <person name="Kravitz S."/>
            <person name="Halpern A."/>
            <person name="Remington K."/>
            <person name="Beeson K."/>
            <person name="Tran B."/>
            <person name="Rogers Y.-H."/>
            <person name="Friedman R."/>
            <person name="Venter J.C."/>
        </authorList>
    </citation>
    <scope>NUCLEOTIDE SEQUENCE [LARGE SCALE GENOMIC DNA]</scope>
    <source>
        <strain evidence="1 2">DSM 3645</strain>
    </source>
</reference>
<dbReference type="PANTHER" id="PTHR42637">
    <property type="entry name" value="TRNA-(MS[2]IO[6]A)-HYDROXYLASE"/>
    <property type="match status" value="1"/>
</dbReference>
<dbReference type="Proteomes" id="UP000004358">
    <property type="component" value="Unassembled WGS sequence"/>
</dbReference>
<comment type="caution">
    <text evidence="1">The sequence shown here is derived from an EMBL/GenBank/DDBJ whole genome shotgun (WGS) entry which is preliminary data.</text>
</comment>
<protein>
    <submittedName>
        <fullName evidence="1">tRNA (Ms[2]io[6]A)-hydroxylase</fullName>
    </submittedName>
</protein>
<dbReference type="AlphaFoldDB" id="A3ZQN0"/>
<dbReference type="PIRSF" id="PIRSF020736">
    <property type="entry name" value="MiaE"/>
    <property type="match status" value="1"/>
</dbReference>
<dbReference type="SUPFAM" id="SSF47240">
    <property type="entry name" value="Ferritin-like"/>
    <property type="match status" value="1"/>
</dbReference>
<dbReference type="PANTHER" id="PTHR42637:SF1">
    <property type="entry name" value="TRNA 2-(METHYLSULFANYL)-N(6)-ISOPENTENYLADENOSINE(37) HYDROXYLASE"/>
    <property type="match status" value="1"/>
</dbReference>
<proteinExistence type="predicted"/>
<dbReference type="HOGENOM" id="CLU_056571_0_0_0"/>